<gene>
    <name evidence="2" type="ORF">QJU78_06515</name>
</gene>
<proteinExistence type="predicted"/>
<accession>A0AAW8CIC8</accession>
<protein>
    <submittedName>
        <fullName evidence="2">TraU family protein</fullName>
    </submittedName>
</protein>
<reference evidence="2" key="1">
    <citation type="journal article" date="2023" name="Front. Microbiol.">
        <title>Phylogeography and host specificity of Pasteurellaceae pathogenic to sea-farmed fish in the north-east Atlantic.</title>
        <authorList>
            <person name="Gulla S."/>
            <person name="Colquhoun D.J."/>
            <person name="Olsen A.B."/>
            <person name="Spilsberg B."/>
            <person name="Lagesen K."/>
            <person name="Aakesson C.P."/>
            <person name="Strom S."/>
            <person name="Manji F."/>
            <person name="Birkbeck T.H."/>
            <person name="Nilsen H.K."/>
        </authorList>
    </citation>
    <scope>NUCLEOTIDE SEQUENCE</scope>
    <source>
        <strain evidence="2">VIB1234</strain>
    </source>
</reference>
<dbReference type="AlphaFoldDB" id="A0AAW8CIC8"/>
<sequence length="472" mass="52946">MRKILSYYVIGMVLLNQSLYAEDMPTVKVNKMNISQVFTETINSVPDCIEYCVDGMSLYAIITPFGVDFEWVLNISHNSPDFLVMSHDNISDTPWQEFDRVFGSSYTSITEDIIKGITSLNVEAGGGRGYYKKWGQHQSVSFKESTILGHPASLVLKMFNSGGVKPKGKMVRNSNGNKEFVPCKTNGCLEEENSPLGHSIRQENKLGGISDASTYDWLKRFYKGDTMNTTPTMINGFGGNMDNMNAIAKNNDLSFFMQKLGSAVSKMDHSGGAGNRLFCPISVTPFMPYYLSGLDALEWRLGYPTSDVRYSDEILNPLSTKTIGTEVQDRLQLGNLQYNLPMINEIWGKLYPREGTLEHQWDSKRATVIAARSVDIMREDTISTRIRYQPDKSNNGFGGWGKVFPVSGDTTPGQKVSSCHKNIANTGMTNNETGGYSWTYWRRYNCDMREPGVYITTVKFPQPICFTSEVPE</sequence>
<dbReference type="Proteomes" id="UP001230466">
    <property type="component" value="Unassembled WGS sequence"/>
</dbReference>
<comment type="caution">
    <text evidence="2">The sequence shown here is derived from an EMBL/GenBank/DDBJ whole genome shotgun (WGS) entry which is preliminary data.</text>
</comment>
<feature type="signal peptide" evidence="1">
    <location>
        <begin position="1"/>
        <end position="21"/>
    </location>
</feature>
<keyword evidence="1" id="KW-0732">Signal</keyword>
<evidence type="ECO:0000313" key="3">
    <source>
        <dbReference type="Proteomes" id="UP001230466"/>
    </source>
</evidence>
<dbReference type="RefSeq" id="WP_211598095.1">
    <property type="nucleotide sequence ID" value="NZ_JAGRQI010000011.1"/>
</dbReference>
<name>A0AAW8CIC8_9PAST</name>
<dbReference type="Pfam" id="PF06834">
    <property type="entry name" value="TraU"/>
    <property type="match status" value="1"/>
</dbReference>
<feature type="chain" id="PRO_5043768027" evidence="1">
    <location>
        <begin position="22"/>
        <end position="472"/>
    </location>
</feature>
<organism evidence="2 3">
    <name type="scientific">Pasteurella atlantica</name>
    <dbReference type="NCBI Taxonomy" id="2827233"/>
    <lineage>
        <taxon>Bacteria</taxon>
        <taxon>Pseudomonadati</taxon>
        <taxon>Pseudomonadota</taxon>
        <taxon>Gammaproteobacteria</taxon>
        <taxon>Pasteurellales</taxon>
        <taxon>Pasteurellaceae</taxon>
        <taxon>Pasteurella</taxon>
    </lineage>
</organism>
<evidence type="ECO:0000256" key="1">
    <source>
        <dbReference type="SAM" id="SignalP"/>
    </source>
</evidence>
<evidence type="ECO:0000313" key="2">
    <source>
        <dbReference type="EMBL" id="MDP8187421.1"/>
    </source>
</evidence>
<dbReference type="EMBL" id="JASAYJ010000011">
    <property type="protein sequence ID" value="MDP8187421.1"/>
    <property type="molecule type" value="Genomic_DNA"/>
</dbReference>
<dbReference type="InterPro" id="IPR009649">
    <property type="entry name" value="TraU"/>
</dbReference>